<gene>
    <name evidence="2" type="ORF">JOD49_001541</name>
</gene>
<dbReference type="EC" id="5.4.2.12" evidence="2"/>
<dbReference type="SMART" id="SM00855">
    <property type="entry name" value="PGAM"/>
    <property type="match status" value="1"/>
</dbReference>
<dbReference type="InterPro" id="IPR001345">
    <property type="entry name" value="PG/BPGM_mutase_AS"/>
</dbReference>
<evidence type="ECO:0000256" key="1">
    <source>
        <dbReference type="ARBA" id="ARBA00022801"/>
    </source>
</evidence>
<dbReference type="Pfam" id="PF00300">
    <property type="entry name" value="His_Phos_1"/>
    <property type="match status" value="1"/>
</dbReference>
<dbReference type="RefSeq" id="WP_205306665.1">
    <property type="nucleotide sequence ID" value="NZ_BAAAVF010000008.1"/>
</dbReference>
<accession>A0ABS2LDY4</accession>
<evidence type="ECO:0000313" key="3">
    <source>
        <dbReference type="Proteomes" id="UP000698059"/>
    </source>
</evidence>
<name>A0ABS2LDY4_9CELL</name>
<evidence type="ECO:0000313" key="2">
    <source>
        <dbReference type="EMBL" id="MBM7478621.1"/>
    </source>
</evidence>
<dbReference type="EMBL" id="JAFBBO010000001">
    <property type="protein sequence ID" value="MBM7478621.1"/>
    <property type="molecule type" value="Genomic_DNA"/>
</dbReference>
<dbReference type="PANTHER" id="PTHR46517:SF1">
    <property type="entry name" value="FRUCTOSE-2,6-BISPHOSPHATASE TIGAR"/>
    <property type="match status" value="1"/>
</dbReference>
<dbReference type="PANTHER" id="PTHR46517">
    <property type="entry name" value="FRUCTOSE-2,6-BISPHOSPHATASE TIGAR"/>
    <property type="match status" value="1"/>
</dbReference>
<dbReference type="Gene3D" id="3.40.50.1240">
    <property type="entry name" value="Phosphoglycerate mutase-like"/>
    <property type="match status" value="1"/>
</dbReference>
<dbReference type="SUPFAM" id="SSF53254">
    <property type="entry name" value="Phosphoglycerate mutase-like"/>
    <property type="match status" value="1"/>
</dbReference>
<dbReference type="CDD" id="cd07067">
    <property type="entry name" value="HP_PGM_like"/>
    <property type="match status" value="1"/>
</dbReference>
<keyword evidence="2" id="KW-0413">Isomerase</keyword>
<dbReference type="InterPro" id="IPR029033">
    <property type="entry name" value="His_PPase_superfam"/>
</dbReference>
<comment type="caution">
    <text evidence="2">The sequence shown here is derived from an EMBL/GenBank/DDBJ whole genome shotgun (WGS) entry which is preliminary data.</text>
</comment>
<sequence>MTLTLTLVRHGQTVLNSRRFLQGACDSPLTRTGRAGVRVTAQHLSRHDFDAAYSSPQGRAVLTAIEILRHHPELTLTVDEDLRELSFGTFERRPERELDAVVPWSTLVPAVLAGTHPGIGGGEPGAEFMARVRAVLGRIVAAHDEAAGPGADRDEHVLVVGHGLTLGAMLATIDPAGLVALPNASVSTVEVTDGVARVVAAGIDVAGHRAVAARPALAPAPAAAPLPA</sequence>
<dbReference type="GO" id="GO:0004619">
    <property type="term" value="F:phosphoglycerate mutase activity"/>
    <property type="evidence" value="ECO:0007669"/>
    <property type="project" value="UniProtKB-EC"/>
</dbReference>
<organism evidence="2 3">
    <name type="scientific">Oerskovia jenensis</name>
    <dbReference type="NCBI Taxonomy" id="162169"/>
    <lineage>
        <taxon>Bacteria</taxon>
        <taxon>Bacillati</taxon>
        <taxon>Actinomycetota</taxon>
        <taxon>Actinomycetes</taxon>
        <taxon>Micrococcales</taxon>
        <taxon>Cellulomonadaceae</taxon>
        <taxon>Oerskovia</taxon>
    </lineage>
</organism>
<reference evidence="2 3" key="1">
    <citation type="submission" date="2021-01" db="EMBL/GenBank/DDBJ databases">
        <title>Sequencing the genomes of 1000 actinobacteria strains.</title>
        <authorList>
            <person name="Klenk H.-P."/>
        </authorList>
    </citation>
    <scope>NUCLEOTIDE SEQUENCE [LARGE SCALE GENOMIC DNA]</scope>
    <source>
        <strain evidence="2 3">DSM 46000</strain>
    </source>
</reference>
<dbReference type="InterPro" id="IPR013078">
    <property type="entry name" value="His_Pase_superF_clade-1"/>
</dbReference>
<proteinExistence type="predicted"/>
<dbReference type="Proteomes" id="UP000698059">
    <property type="component" value="Unassembled WGS sequence"/>
</dbReference>
<protein>
    <submittedName>
        <fullName evidence="2">Phosphoglycerate mutase</fullName>
        <ecNumber evidence="2">5.4.2.12</ecNumber>
    </submittedName>
</protein>
<keyword evidence="1" id="KW-0378">Hydrolase</keyword>
<keyword evidence="3" id="KW-1185">Reference proteome</keyword>
<dbReference type="InterPro" id="IPR051695">
    <property type="entry name" value="Phosphoglycerate_Mutase"/>
</dbReference>
<dbReference type="PROSITE" id="PS00175">
    <property type="entry name" value="PG_MUTASE"/>
    <property type="match status" value="1"/>
</dbReference>